<gene>
    <name evidence="2" type="ORF">MNBD_GAMMA11-1706</name>
</gene>
<name>A0A3B0X532_9ZZZZ</name>
<organism evidence="2">
    <name type="scientific">hydrothermal vent metagenome</name>
    <dbReference type="NCBI Taxonomy" id="652676"/>
    <lineage>
        <taxon>unclassified sequences</taxon>
        <taxon>metagenomes</taxon>
        <taxon>ecological metagenomes</taxon>
    </lineage>
</organism>
<accession>A0A3B0X532</accession>
<protein>
    <submittedName>
        <fullName evidence="2">Uncharacterized protein</fullName>
    </submittedName>
</protein>
<proteinExistence type="predicted"/>
<dbReference type="AlphaFoldDB" id="A0A3B0X532"/>
<sequence length="117" mass="12596">MLRKNINSESNVHSTGSVPGPVASSQLDPELSPPSVILYTLGLKAMVDVLPDNTDMYSAQTVGSYLWVIEQLLVNIYSLLGDAPGVDVEKILMDISGYTKNMPLSVVYGLSPNQPES</sequence>
<reference evidence="2" key="1">
    <citation type="submission" date="2018-06" db="EMBL/GenBank/DDBJ databases">
        <authorList>
            <person name="Zhirakovskaya E."/>
        </authorList>
    </citation>
    <scope>NUCLEOTIDE SEQUENCE</scope>
</reference>
<feature type="compositionally biased region" description="Polar residues" evidence="1">
    <location>
        <begin position="1"/>
        <end position="27"/>
    </location>
</feature>
<evidence type="ECO:0000313" key="2">
    <source>
        <dbReference type="EMBL" id="VAW62821.1"/>
    </source>
</evidence>
<dbReference type="EMBL" id="UOFG01000183">
    <property type="protein sequence ID" value="VAW62821.1"/>
    <property type="molecule type" value="Genomic_DNA"/>
</dbReference>
<feature type="region of interest" description="Disordered" evidence="1">
    <location>
        <begin position="1"/>
        <end position="30"/>
    </location>
</feature>
<evidence type="ECO:0000256" key="1">
    <source>
        <dbReference type="SAM" id="MobiDB-lite"/>
    </source>
</evidence>